<dbReference type="KEGG" id="roy:G3A56_27500"/>
<keyword evidence="2" id="KW-1185">Reference proteome</keyword>
<accession>A0A7L5BRU9</accession>
<gene>
    <name evidence="1" type="ORF">G3A56_27500</name>
</gene>
<name>A0A7L5BRU9_9HYPH</name>
<keyword evidence="1" id="KW-0614">Plasmid</keyword>
<geneLocation type="plasmid" evidence="1 2">
    <name>p6</name>
</geneLocation>
<dbReference type="EMBL" id="CP048638">
    <property type="protein sequence ID" value="QIB41544.1"/>
    <property type="molecule type" value="Genomic_DNA"/>
</dbReference>
<evidence type="ECO:0000313" key="2">
    <source>
        <dbReference type="Proteomes" id="UP000464865"/>
    </source>
</evidence>
<organism evidence="1 2">
    <name type="scientific">Rhizobium oryzihabitans</name>
    <dbReference type="NCBI Taxonomy" id="2267833"/>
    <lineage>
        <taxon>Bacteria</taxon>
        <taxon>Pseudomonadati</taxon>
        <taxon>Pseudomonadota</taxon>
        <taxon>Alphaproteobacteria</taxon>
        <taxon>Hyphomicrobiales</taxon>
        <taxon>Rhizobiaceae</taxon>
        <taxon>Rhizobium/Agrobacterium group</taxon>
        <taxon>Rhizobium</taxon>
    </lineage>
</organism>
<sequence length="238" mass="25482">MIAAAYDRLGIAGSSVLMVGSGVAPSSDEAAYLRSSLSNCRLSNGSALLVSKLGVMGSAEAVLADFSLDQFAGISPRGGKEEKGRFAVVDFGSKEWRIALVSDGAEGDEVEFRKVDIETAMFVEKRTCEIIETRLNVSVNGVAEIFETGVCYAKRGKRDITMHIAQARREAWREFGPILIAEIGRHGASTIYGAGGNATVLKEASSGIKDIDFKIAKQCEVSIVRGLLKSARRWGEQG</sequence>
<dbReference type="AlphaFoldDB" id="A0A7L5BRU9"/>
<evidence type="ECO:0000313" key="1">
    <source>
        <dbReference type="EMBL" id="QIB41544.1"/>
    </source>
</evidence>
<protein>
    <submittedName>
        <fullName evidence="1">Uncharacterized protein</fullName>
    </submittedName>
</protein>
<reference evidence="1 2" key="1">
    <citation type="submission" date="2020-02" db="EMBL/GenBank/DDBJ databases">
        <title>Plant-Promoting Endophytic Bacterium Rhizobium oryzihabitans sp. nov., Isolated from the Root of Rice.</title>
        <authorList>
            <person name="zhao J."/>
            <person name="Zhang G."/>
        </authorList>
    </citation>
    <scope>NUCLEOTIDE SEQUENCE [LARGE SCALE GENOMIC DNA]</scope>
    <source>
        <strain evidence="1 2">M15</strain>
        <plasmid evidence="1 2">p6</plasmid>
    </source>
</reference>
<dbReference type="Proteomes" id="UP000464865">
    <property type="component" value="Plasmid p6"/>
</dbReference>
<proteinExistence type="predicted"/>
<dbReference type="RefSeq" id="WP_210255087.1">
    <property type="nucleotide sequence ID" value="NZ_CP048638.1"/>
</dbReference>